<dbReference type="EMBL" id="JAYKLX010000001">
    <property type="protein sequence ID" value="MEB3344320.1"/>
    <property type="molecule type" value="Genomic_DNA"/>
</dbReference>
<gene>
    <name evidence="2" type="ORF">U6A24_02550</name>
</gene>
<reference evidence="2 3" key="1">
    <citation type="journal article" date="2013" name="Int. J. Syst. Evol. Microbiol.">
        <title>Aquimarina gracilis sp. nov., isolated from the gut microflora of a mussel, Mytilus coruscus, and emended description of Aquimarina spongiae.</title>
        <authorList>
            <person name="Park S.C."/>
            <person name="Choe H.N."/>
            <person name="Baik K.S."/>
            <person name="Seong C.N."/>
        </authorList>
    </citation>
    <scope>NUCLEOTIDE SEQUENCE [LARGE SCALE GENOMIC DNA]</scope>
    <source>
        <strain evidence="2 3">PSC32</strain>
    </source>
</reference>
<dbReference type="RefSeq" id="WP_324178367.1">
    <property type="nucleotide sequence ID" value="NZ_BAABAW010000016.1"/>
</dbReference>
<feature type="signal peptide" evidence="1">
    <location>
        <begin position="1"/>
        <end position="23"/>
    </location>
</feature>
<keyword evidence="3" id="KW-1185">Reference proteome</keyword>
<name>A0ABU5ZQH1_9FLAO</name>
<evidence type="ECO:0000256" key="1">
    <source>
        <dbReference type="SAM" id="SignalP"/>
    </source>
</evidence>
<protein>
    <recommendedName>
        <fullName evidence="4">EndoU nuclease-like protein</fullName>
    </recommendedName>
</protein>
<proteinExistence type="predicted"/>
<evidence type="ECO:0000313" key="2">
    <source>
        <dbReference type="EMBL" id="MEB3344320.1"/>
    </source>
</evidence>
<dbReference type="CDD" id="cd20741">
    <property type="entry name" value="PoNe_HINT_TF-like"/>
    <property type="match status" value="1"/>
</dbReference>
<dbReference type="Proteomes" id="UP001327027">
    <property type="component" value="Unassembled WGS sequence"/>
</dbReference>
<evidence type="ECO:0000313" key="3">
    <source>
        <dbReference type="Proteomes" id="UP001327027"/>
    </source>
</evidence>
<organism evidence="2 3">
    <name type="scientific">Aquimarina gracilis</name>
    <dbReference type="NCBI Taxonomy" id="874422"/>
    <lineage>
        <taxon>Bacteria</taxon>
        <taxon>Pseudomonadati</taxon>
        <taxon>Bacteroidota</taxon>
        <taxon>Flavobacteriia</taxon>
        <taxon>Flavobacteriales</taxon>
        <taxon>Flavobacteriaceae</taxon>
        <taxon>Aquimarina</taxon>
    </lineage>
</organism>
<keyword evidence="1" id="KW-0732">Signal</keyword>
<accession>A0ABU5ZQH1</accession>
<sequence length="299" mass="33002">MKNQLKKYGLILLMLLGIGQSYAQEECWLDDLAGIMQGSSHEPFRSFITNDDNGFIKFKELYDSVGANTIRNNSDILNLYARVPDAVKDKMSDFAGGQAVRFTRDFGNLLPSQSRNLDADFVDGWKRLDDLGVDDVARRNLENIVQSSIINKYAHNIASASQSRKGNFGEVGADLDLNIKGYESLQIRINNINAPGHNGIDGVYRAPDGSYIIVEAKYGSAKLESANPSTGLPRQMSDDWIERPGELANAIGNQQLAQTILNSDYKRVLARVAPDGTVTYRLIDEEGYVIMGGIGNFNP</sequence>
<comment type="caution">
    <text evidence="2">The sequence shown here is derived from an EMBL/GenBank/DDBJ whole genome shotgun (WGS) entry which is preliminary data.</text>
</comment>
<evidence type="ECO:0008006" key="4">
    <source>
        <dbReference type="Google" id="ProtNLM"/>
    </source>
</evidence>
<feature type="chain" id="PRO_5045529996" description="EndoU nuclease-like protein" evidence="1">
    <location>
        <begin position="24"/>
        <end position="299"/>
    </location>
</feature>